<protein>
    <submittedName>
        <fullName evidence="1">Transcription factor GTE9</fullName>
    </submittedName>
</protein>
<sequence length="675" mass="74213">MVEKELKWTTLEELLLACAVKRHGHKNWDSVVMELQNRTSFSLLLTAPVCRNKYYDLKRRFMDEHDDDDDDKEVDTIPWIEELRKLRVAELKQELHRYDLSIHSLQSKVKRLEEERERSLKENENDDEKPDLEKDLKEERSENEKNDGADTPEKVAVGGSDRSVNESNSAAVNEERRDAIEAGDVKPDPASSDSKPAGADSYNDSTDTVAKHAAAKTSQEEKGGGDPAELRRDMAAAAAGESKEGTKESSDVQSTASLTRKRHREKEVSGGSSGGGGDEPVVSPATTIKRGAVKSEPLVGLLDIIRSHKHGSMFERRLESQKTDEYKSMIRHHVDLETIRNKLDKGSYSTSTTKFHRDLLLLFNNALVFFPKASPESVAAIELRDLITKEIIKKKKTQRYESSPEPGPSKKTALQPKPKPKSDTETFNSLLAKHKSSVPLIVCRKRSSISAKVAEKQTNEKQKPSLMNPKPPVKTSANVDEEKENLTKVKMKEKPVTGTRSFRRSSSSSSKGRTDIDIDHERITKPSSKNASGSAEKGEALKAADKKKNEVAVKKQGAADFLKRIKRNSPLSKGTVLNNLVKSKGSDANNGGGRKEEKKRGKEALPVTTKRSGSGSSGGGGGGGKQVKEESSLSKRGVGRPPKKGRDAGGTKRGREGSGGEAEAGGKRAKKRSRR</sequence>
<comment type="caution">
    <text evidence="1">The sequence shown here is derived from an EMBL/GenBank/DDBJ whole genome shotgun (WGS) entry which is preliminary data.</text>
</comment>
<accession>A0ACC0IP42</accession>
<proteinExistence type="predicted"/>
<dbReference type="EMBL" id="CM045760">
    <property type="protein sequence ID" value="KAI8027599.1"/>
    <property type="molecule type" value="Genomic_DNA"/>
</dbReference>
<gene>
    <name evidence="1" type="ORF">LOK49_LG02G01279</name>
</gene>
<keyword evidence="2" id="KW-1185">Reference proteome</keyword>
<evidence type="ECO:0000313" key="2">
    <source>
        <dbReference type="Proteomes" id="UP001060215"/>
    </source>
</evidence>
<evidence type="ECO:0000313" key="1">
    <source>
        <dbReference type="EMBL" id="KAI8027599.1"/>
    </source>
</evidence>
<dbReference type="Proteomes" id="UP001060215">
    <property type="component" value="Chromosome 3"/>
</dbReference>
<reference evidence="1 2" key="1">
    <citation type="journal article" date="2022" name="Plant J.">
        <title>Chromosome-level genome of Camellia lanceoleosa provides a valuable resource for understanding genome evolution and self-incompatibility.</title>
        <authorList>
            <person name="Gong W."/>
            <person name="Xiao S."/>
            <person name="Wang L."/>
            <person name="Liao Z."/>
            <person name="Chang Y."/>
            <person name="Mo W."/>
            <person name="Hu G."/>
            <person name="Li W."/>
            <person name="Zhao G."/>
            <person name="Zhu H."/>
            <person name="Hu X."/>
            <person name="Ji K."/>
            <person name="Xiang X."/>
            <person name="Song Q."/>
            <person name="Yuan D."/>
            <person name="Jin S."/>
            <person name="Zhang L."/>
        </authorList>
    </citation>
    <scope>NUCLEOTIDE SEQUENCE [LARGE SCALE GENOMIC DNA]</scope>
    <source>
        <strain evidence="1">SQ_2022a</strain>
    </source>
</reference>
<name>A0ACC0IP42_9ERIC</name>
<organism evidence="1 2">
    <name type="scientific">Camellia lanceoleosa</name>
    <dbReference type="NCBI Taxonomy" id="1840588"/>
    <lineage>
        <taxon>Eukaryota</taxon>
        <taxon>Viridiplantae</taxon>
        <taxon>Streptophyta</taxon>
        <taxon>Embryophyta</taxon>
        <taxon>Tracheophyta</taxon>
        <taxon>Spermatophyta</taxon>
        <taxon>Magnoliopsida</taxon>
        <taxon>eudicotyledons</taxon>
        <taxon>Gunneridae</taxon>
        <taxon>Pentapetalae</taxon>
        <taxon>asterids</taxon>
        <taxon>Ericales</taxon>
        <taxon>Theaceae</taxon>
        <taxon>Camellia</taxon>
    </lineage>
</organism>